<comment type="caution">
    <text evidence="2">The sequence shown here is derived from an EMBL/GenBank/DDBJ whole genome shotgun (WGS) entry which is preliminary data.</text>
</comment>
<name>A0A3L8Q1S4_9GAMM</name>
<evidence type="ECO:0000313" key="3">
    <source>
        <dbReference type="Proteomes" id="UP000281474"/>
    </source>
</evidence>
<evidence type="ECO:0000256" key="1">
    <source>
        <dbReference type="SAM" id="SignalP"/>
    </source>
</evidence>
<organism evidence="2 3">
    <name type="scientific">Parashewanella curva</name>
    <dbReference type="NCBI Taxonomy" id="2338552"/>
    <lineage>
        <taxon>Bacteria</taxon>
        <taxon>Pseudomonadati</taxon>
        <taxon>Pseudomonadota</taxon>
        <taxon>Gammaproteobacteria</taxon>
        <taxon>Alteromonadales</taxon>
        <taxon>Shewanellaceae</taxon>
        <taxon>Parashewanella</taxon>
    </lineage>
</organism>
<feature type="signal peptide" evidence="1">
    <location>
        <begin position="1"/>
        <end position="23"/>
    </location>
</feature>
<dbReference type="EMBL" id="QZEI01000018">
    <property type="protein sequence ID" value="RLV60262.1"/>
    <property type="molecule type" value="Genomic_DNA"/>
</dbReference>
<dbReference type="Proteomes" id="UP000281474">
    <property type="component" value="Unassembled WGS sequence"/>
</dbReference>
<keyword evidence="3" id="KW-1185">Reference proteome</keyword>
<dbReference type="PANTHER" id="PTHR36573:SF1">
    <property type="entry name" value="INTERMEMBRANE PHOSPHOLIPID TRANSPORT SYSTEM BINDING PROTEIN MLAC"/>
    <property type="match status" value="1"/>
</dbReference>
<proteinExistence type="predicted"/>
<dbReference type="AlphaFoldDB" id="A0A3L8Q1S4"/>
<dbReference type="PIRSF" id="PIRSF004649">
    <property type="entry name" value="MlaC"/>
    <property type="match status" value="1"/>
</dbReference>
<dbReference type="Gene3D" id="3.10.450.710">
    <property type="entry name" value="Tgt2/MlaC"/>
    <property type="match status" value="1"/>
</dbReference>
<gene>
    <name evidence="2" type="ORF">D5018_07655</name>
</gene>
<dbReference type="Pfam" id="PF05494">
    <property type="entry name" value="MlaC"/>
    <property type="match status" value="1"/>
</dbReference>
<dbReference type="OrthoDB" id="9787053at2"/>
<feature type="chain" id="PRO_5018313971" evidence="1">
    <location>
        <begin position="24"/>
        <end position="214"/>
    </location>
</feature>
<dbReference type="InterPro" id="IPR008869">
    <property type="entry name" value="MlaC/ttg2D"/>
</dbReference>
<accession>A0A3L8Q1S4</accession>
<protein>
    <submittedName>
        <fullName evidence="2">ABC transporter substrate-binding protein</fullName>
    </submittedName>
</protein>
<reference evidence="2 3" key="1">
    <citation type="submission" date="2018-09" db="EMBL/GenBank/DDBJ databases">
        <title>Phylogeny of the Shewanellaceae, and recommendation for two new genera, Pseudoshewanella and Parashewanella.</title>
        <authorList>
            <person name="Wang G."/>
        </authorList>
    </citation>
    <scope>NUCLEOTIDE SEQUENCE [LARGE SCALE GENOMIC DNA]</scope>
    <source>
        <strain evidence="2 3">C51</strain>
    </source>
</reference>
<dbReference type="RefSeq" id="WP_121838417.1">
    <property type="nucleotide sequence ID" value="NZ_ML014767.1"/>
</dbReference>
<dbReference type="PANTHER" id="PTHR36573">
    <property type="entry name" value="INTERMEMBRANE PHOSPHOLIPID TRANSPORT SYSTEM BINDING PROTEIN MLAC"/>
    <property type="match status" value="1"/>
</dbReference>
<evidence type="ECO:0000313" key="2">
    <source>
        <dbReference type="EMBL" id="RLV60262.1"/>
    </source>
</evidence>
<sequence>MRTLLSKILLPLCLVISSFSAMAADIDSKNPYTMIQQVADQTFARFNADQSKIKADPNHLKTIISDELLPYVDYKYAAYTVLGRNLRQLSKAQRNDFSIAFKDYLVSTYATAFTEYTDQKIKFAPAKDFSNQKIVTVPVQVVSNGRPPINISFKVRKLKNGTWKAFDLVAEGVSLLQSKQSEIGGLIQRQGIDSVIKMLNEKAKAPIQAKTEKK</sequence>
<dbReference type="InterPro" id="IPR042245">
    <property type="entry name" value="Tgt2/MlaC_sf"/>
</dbReference>
<keyword evidence="1" id="KW-0732">Signal</keyword>